<accession>X1JS41</accession>
<sequence>MINRINVDVFKETIENVKKNPSTSIKKLEIEGT</sequence>
<dbReference type="AlphaFoldDB" id="X1JS41"/>
<name>X1JS41_9ZZZZ</name>
<evidence type="ECO:0000313" key="1">
    <source>
        <dbReference type="EMBL" id="GAH96887.1"/>
    </source>
</evidence>
<proteinExistence type="predicted"/>
<protein>
    <submittedName>
        <fullName evidence="1">Uncharacterized protein</fullName>
    </submittedName>
</protein>
<organism evidence="1">
    <name type="scientific">marine sediment metagenome</name>
    <dbReference type="NCBI Taxonomy" id="412755"/>
    <lineage>
        <taxon>unclassified sequences</taxon>
        <taxon>metagenomes</taxon>
        <taxon>ecological metagenomes</taxon>
    </lineage>
</organism>
<gene>
    <name evidence="1" type="ORF">S03H2_73086</name>
</gene>
<dbReference type="EMBL" id="BARU01049866">
    <property type="protein sequence ID" value="GAH96887.1"/>
    <property type="molecule type" value="Genomic_DNA"/>
</dbReference>
<reference evidence="1" key="1">
    <citation type="journal article" date="2014" name="Front. Microbiol.">
        <title>High frequency of phylogenetically diverse reductive dehalogenase-homologous genes in deep subseafloor sedimentary metagenomes.</title>
        <authorList>
            <person name="Kawai M."/>
            <person name="Futagami T."/>
            <person name="Toyoda A."/>
            <person name="Takaki Y."/>
            <person name="Nishi S."/>
            <person name="Hori S."/>
            <person name="Arai W."/>
            <person name="Tsubouchi T."/>
            <person name="Morono Y."/>
            <person name="Uchiyama I."/>
            <person name="Ito T."/>
            <person name="Fujiyama A."/>
            <person name="Inagaki F."/>
            <person name="Takami H."/>
        </authorList>
    </citation>
    <scope>NUCLEOTIDE SEQUENCE</scope>
    <source>
        <strain evidence="1">Expedition CK06-06</strain>
    </source>
</reference>
<comment type="caution">
    <text evidence="1">The sequence shown here is derived from an EMBL/GenBank/DDBJ whole genome shotgun (WGS) entry which is preliminary data.</text>
</comment>
<feature type="non-terminal residue" evidence="1">
    <location>
        <position position="33"/>
    </location>
</feature>